<dbReference type="EMBL" id="JACJHR010000021">
    <property type="protein sequence ID" value="MBB2500760.1"/>
    <property type="molecule type" value="Genomic_DNA"/>
</dbReference>
<reference evidence="2 3" key="1">
    <citation type="submission" date="2020-08" db="EMBL/GenBank/DDBJ databases">
        <title>Amycolatopsis echigonensis JCM 21831.</title>
        <authorList>
            <person name="Tedsree N."/>
            <person name="Kuncharoen N."/>
            <person name="Likhitwitayawuid K."/>
            <person name="Tanasupawat S."/>
        </authorList>
    </citation>
    <scope>NUCLEOTIDE SEQUENCE [LARGE SCALE GENOMIC DNA]</scope>
    <source>
        <strain evidence="2 3">JCM 21831</strain>
    </source>
</reference>
<name>A0A8E2B4E5_9PSEU</name>
<proteinExistence type="predicted"/>
<gene>
    <name evidence="2" type="ORF">H5411_16690</name>
</gene>
<comment type="caution">
    <text evidence="2">The sequence shown here is derived from an EMBL/GenBank/DDBJ whole genome shotgun (WGS) entry which is preliminary data.</text>
</comment>
<dbReference type="AlphaFoldDB" id="A0A8E2B4E5"/>
<protein>
    <submittedName>
        <fullName evidence="2">Uncharacterized protein</fullName>
    </submittedName>
</protein>
<accession>A0A8E2B4E5</accession>
<evidence type="ECO:0000313" key="2">
    <source>
        <dbReference type="EMBL" id="MBB2500760.1"/>
    </source>
</evidence>
<evidence type="ECO:0000313" key="3">
    <source>
        <dbReference type="Proteomes" id="UP000550260"/>
    </source>
</evidence>
<feature type="region of interest" description="Disordered" evidence="1">
    <location>
        <begin position="242"/>
        <end position="266"/>
    </location>
</feature>
<organism evidence="2 3">
    <name type="scientific">Amycolatopsis echigonensis</name>
    <dbReference type="NCBI Taxonomy" id="2576905"/>
    <lineage>
        <taxon>Bacteria</taxon>
        <taxon>Bacillati</taxon>
        <taxon>Actinomycetota</taxon>
        <taxon>Actinomycetes</taxon>
        <taxon>Pseudonocardiales</taxon>
        <taxon>Pseudonocardiaceae</taxon>
        <taxon>Amycolatopsis</taxon>
    </lineage>
</organism>
<evidence type="ECO:0000256" key="1">
    <source>
        <dbReference type="SAM" id="MobiDB-lite"/>
    </source>
</evidence>
<dbReference type="RefSeq" id="WP_158684461.1">
    <property type="nucleotide sequence ID" value="NZ_JACJHR010000021.1"/>
</dbReference>
<sequence length="289" mass="32599">MDTMTQLLRTAIDNRGWLSARDGELPRSEPVPALGYQMTSREAQSSRLDDATDAVPDFAELIGRSDDQLEELVLANLGPDATGLWQALLLPPLLDRVRTILIATQHRVDNDLRTRRSRRNERGSKLGFDPTSHYEQRYSQWRVRVTMFKRLVETRLSQTRAAAADENHKAAALNRRHRNAVRRLAEAIDRHRRTLGAEVDPEPADRALWQILEDVTVPLGPQGVPVAVRDMLTTYWSSAQKGAAMDAETTKTKSQSTTEYPAPWPEDLERFADAVRPTTKPNQDADGEN</sequence>
<dbReference type="Proteomes" id="UP000550260">
    <property type="component" value="Unassembled WGS sequence"/>
</dbReference>